<dbReference type="AlphaFoldDB" id="A0A8D0SC24"/>
<evidence type="ECO:0000256" key="1">
    <source>
        <dbReference type="SAM" id="MobiDB-lite"/>
    </source>
</evidence>
<feature type="compositionally biased region" description="Basic and acidic residues" evidence="1">
    <location>
        <begin position="203"/>
        <end position="214"/>
    </location>
</feature>
<proteinExistence type="predicted"/>
<name>A0A8D0SC24_PIG</name>
<accession>A0A8D0SC24</accession>
<dbReference type="Ensembl" id="ENSSSCT00025069439.1">
    <property type="protein sequence ID" value="ENSSSCP00025029903.1"/>
    <property type="gene ID" value="ENSSSCG00025050783.1"/>
</dbReference>
<evidence type="ECO:0000313" key="2">
    <source>
        <dbReference type="Ensembl" id="ENSSSCP00025029903.1"/>
    </source>
</evidence>
<organism evidence="2 3">
    <name type="scientific">Sus scrofa</name>
    <name type="common">Pig</name>
    <dbReference type="NCBI Taxonomy" id="9823"/>
    <lineage>
        <taxon>Eukaryota</taxon>
        <taxon>Metazoa</taxon>
        <taxon>Chordata</taxon>
        <taxon>Craniata</taxon>
        <taxon>Vertebrata</taxon>
        <taxon>Euteleostomi</taxon>
        <taxon>Mammalia</taxon>
        <taxon>Eutheria</taxon>
        <taxon>Laurasiatheria</taxon>
        <taxon>Artiodactyla</taxon>
        <taxon>Suina</taxon>
        <taxon>Suidae</taxon>
        <taxon>Sus</taxon>
    </lineage>
</organism>
<evidence type="ECO:0000313" key="3">
    <source>
        <dbReference type="Proteomes" id="UP000694727"/>
    </source>
</evidence>
<feature type="region of interest" description="Disordered" evidence="1">
    <location>
        <begin position="203"/>
        <end position="233"/>
    </location>
</feature>
<feature type="compositionally biased region" description="Low complexity" evidence="1">
    <location>
        <begin position="215"/>
        <end position="233"/>
    </location>
</feature>
<protein>
    <submittedName>
        <fullName evidence="2">Uncharacterized protein</fullName>
    </submittedName>
</protein>
<dbReference type="PANTHER" id="PTHR46251">
    <property type="entry name" value="RUN DOMAIN-CONTAINING 3 PROTEIN RUNDC3"/>
    <property type="match status" value="1"/>
</dbReference>
<dbReference type="Proteomes" id="UP000694727">
    <property type="component" value="Unplaced"/>
</dbReference>
<dbReference type="InterPro" id="IPR047340">
    <property type="entry name" value="RUNDC3A_B"/>
</dbReference>
<reference evidence="2" key="1">
    <citation type="submission" date="2025-08" db="UniProtKB">
        <authorList>
            <consortium name="Ensembl"/>
        </authorList>
    </citation>
    <scope>IDENTIFICATION</scope>
</reference>
<sequence>DRLRLVPLPVHLYASVDKASTEGEERGRDNMGTVSKLSLVDWNSKFTGHPVFLSATCRLMLSIIFESILEARNAGDSSLLESPGKVSFAPYIRFQISQIPGHPISPLEGLQGVGSRWLTAAAWIRVALKKKRVPNYLTSSMRKTAPQRRLLWPLALLLRTAGRGKIGILVALKTLSRTFCAMGKVVEARQLVVSGYTPNLGFEGRHPHLTDEKGSASPPSSRPQQGSQPSSPLPLAHNVTSWFSHWHFQAGRPRFSYAQNSYTKELLESLREPTLKALAAEHYRLPFGLWLNQDRREREKRPLSSIILTITLQDVGLIPGLAQGVKDL</sequence>
<dbReference type="PANTHER" id="PTHR46251:SF3">
    <property type="entry name" value="RUN DOMAIN-CONTAINING PROTEIN"/>
    <property type="match status" value="1"/>
</dbReference>